<keyword evidence="4" id="KW-1185">Reference proteome</keyword>
<organism evidence="2 5">
    <name type="scientific">Brenneria izbisi</name>
    <dbReference type="NCBI Taxonomy" id="2939450"/>
    <lineage>
        <taxon>Bacteria</taxon>
        <taxon>Pseudomonadati</taxon>
        <taxon>Pseudomonadota</taxon>
        <taxon>Gammaproteobacteria</taxon>
        <taxon>Enterobacterales</taxon>
        <taxon>Pectobacteriaceae</taxon>
        <taxon>Brenneria</taxon>
    </lineage>
</organism>
<feature type="transmembrane region" description="Helical" evidence="1">
    <location>
        <begin position="77"/>
        <end position="96"/>
    </location>
</feature>
<evidence type="ECO:0000256" key="1">
    <source>
        <dbReference type="SAM" id="Phobius"/>
    </source>
</evidence>
<dbReference type="EMBL" id="JAMPJT010000003">
    <property type="protein sequence ID" value="MCV9878468.1"/>
    <property type="molecule type" value="Genomic_DNA"/>
</dbReference>
<accession>A0AA42C218</accession>
<dbReference type="RefSeq" id="WP_264089586.1">
    <property type="nucleotide sequence ID" value="NZ_JAMPJT010000003.1"/>
</dbReference>
<dbReference type="Proteomes" id="UP001165569">
    <property type="component" value="Unassembled WGS sequence"/>
</dbReference>
<feature type="transmembrane region" description="Helical" evidence="1">
    <location>
        <begin position="52"/>
        <end position="70"/>
    </location>
</feature>
<comment type="caution">
    <text evidence="2">The sequence shown here is derived from an EMBL/GenBank/DDBJ whole genome shotgun (WGS) entry which is preliminary data.</text>
</comment>
<dbReference type="Proteomes" id="UP001165568">
    <property type="component" value="Unassembled WGS sequence"/>
</dbReference>
<sequence>MAIYKRGILFVFCCIVVYFLSSFEEEIYIDGKEIVNACMAFKTFVVDDIRDFTGTVSFFIFVFPFLFLCIKRRGKDIGLNILSVFLLSYWIWRFFIRLNLC</sequence>
<gene>
    <name evidence="2" type="ORF">NC803_06350</name>
    <name evidence="3" type="ORF">NC856_06345</name>
</gene>
<protein>
    <submittedName>
        <fullName evidence="2">YjeO family protein</fullName>
    </submittedName>
</protein>
<proteinExistence type="predicted"/>
<keyword evidence="1" id="KW-0812">Transmembrane</keyword>
<dbReference type="AlphaFoldDB" id="A0AA42C218"/>
<keyword evidence="1" id="KW-0472">Membrane</keyword>
<dbReference type="InterPro" id="IPR022553">
    <property type="entry name" value="DUF2645"/>
</dbReference>
<evidence type="ECO:0000313" key="2">
    <source>
        <dbReference type="EMBL" id="MCV9878468.1"/>
    </source>
</evidence>
<reference evidence="2" key="1">
    <citation type="submission" date="2022-04" db="EMBL/GenBank/DDBJ databases">
        <title>Brenneria sp. isolated from walnut trees in Serbia.</title>
        <authorList>
            <person name="Gasic K."/>
            <person name="Zlatkovic N."/>
            <person name="Kuzmanovic N."/>
        </authorList>
    </citation>
    <scope>NUCLEOTIDE SEQUENCE</scope>
    <source>
        <strain evidence="3">KBI 423</strain>
        <strain evidence="2">KBI 447</strain>
    </source>
</reference>
<dbReference type="Pfam" id="PF10840">
    <property type="entry name" value="DUF2645"/>
    <property type="match status" value="1"/>
</dbReference>
<evidence type="ECO:0000313" key="5">
    <source>
        <dbReference type="Proteomes" id="UP001165569"/>
    </source>
</evidence>
<evidence type="ECO:0000313" key="4">
    <source>
        <dbReference type="Proteomes" id="UP001165568"/>
    </source>
</evidence>
<keyword evidence="1" id="KW-1133">Transmembrane helix</keyword>
<dbReference type="EMBL" id="JAMPJU010000003">
    <property type="protein sequence ID" value="MCV9881891.1"/>
    <property type="molecule type" value="Genomic_DNA"/>
</dbReference>
<name>A0AA42C218_9GAMM</name>
<evidence type="ECO:0000313" key="3">
    <source>
        <dbReference type="EMBL" id="MCV9881891.1"/>
    </source>
</evidence>
<feature type="transmembrane region" description="Helical" evidence="1">
    <location>
        <begin position="7"/>
        <end position="23"/>
    </location>
</feature>